<dbReference type="PANTHER" id="PTHR43273:SF8">
    <property type="entry name" value="RADICAL SAM DOMAIN PROTEIN"/>
    <property type="match status" value="1"/>
</dbReference>
<keyword evidence="4" id="KW-0411">Iron-sulfur</keyword>
<gene>
    <name evidence="6" type="ORF">GT755_04040</name>
</gene>
<dbReference type="Proteomes" id="UP000479526">
    <property type="component" value="Unassembled WGS sequence"/>
</dbReference>
<dbReference type="InterPro" id="IPR023867">
    <property type="entry name" value="Sulphatase_maturase_rSAM"/>
</dbReference>
<dbReference type="InterPro" id="IPR013785">
    <property type="entry name" value="Aldolase_TIM"/>
</dbReference>
<evidence type="ECO:0000313" key="6">
    <source>
        <dbReference type="EMBL" id="NAS20854.1"/>
    </source>
</evidence>
<comment type="caution">
    <text evidence="6">The sequence shown here is derived from an EMBL/GenBank/DDBJ whole genome shotgun (WGS) entry which is preliminary data.</text>
</comment>
<dbReference type="GO" id="GO:0051536">
    <property type="term" value="F:iron-sulfur cluster binding"/>
    <property type="evidence" value="ECO:0007669"/>
    <property type="project" value="UniProtKB-KW"/>
</dbReference>
<dbReference type="NCBIfam" id="TIGR04267">
    <property type="entry name" value="mod_HExxH"/>
    <property type="match status" value="1"/>
</dbReference>
<reference evidence="6 7" key="1">
    <citation type="submission" date="2020-01" db="EMBL/GenBank/DDBJ databases">
        <title>Herbidospora sp. NEAU-GS84 nov., a novel actinomycete isolated from soil.</title>
        <authorList>
            <person name="Han L."/>
        </authorList>
    </citation>
    <scope>NUCLEOTIDE SEQUENCE [LARGE SCALE GENOMIC DNA]</scope>
    <source>
        <strain evidence="6 7">NEAU-GS84</strain>
    </source>
</reference>
<dbReference type="SFLD" id="SFLDG01072">
    <property type="entry name" value="dehydrogenase_like"/>
    <property type="match status" value="1"/>
</dbReference>
<keyword evidence="3" id="KW-0408">Iron</keyword>
<dbReference type="CDD" id="cd01335">
    <property type="entry name" value="Radical_SAM"/>
    <property type="match status" value="1"/>
</dbReference>
<keyword evidence="7" id="KW-1185">Reference proteome</keyword>
<dbReference type="Pfam" id="PF04055">
    <property type="entry name" value="Radical_SAM"/>
    <property type="match status" value="1"/>
</dbReference>
<dbReference type="SUPFAM" id="SSF102114">
    <property type="entry name" value="Radical SAM enzymes"/>
    <property type="match status" value="1"/>
</dbReference>
<dbReference type="EMBL" id="WXEW01000001">
    <property type="protein sequence ID" value="NAS20854.1"/>
    <property type="molecule type" value="Genomic_DNA"/>
</dbReference>
<dbReference type="AlphaFoldDB" id="A0A7C9N0L2"/>
<dbReference type="SFLD" id="SFLDS00029">
    <property type="entry name" value="Radical_SAM"/>
    <property type="match status" value="1"/>
</dbReference>
<proteinExistence type="predicted"/>
<dbReference type="PANTHER" id="PTHR43273">
    <property type="entry name" value="ANAEROBIC SULFATASE-MATURATING ENZYME HOMOLOG ASLB-RELATED"/>
    <property type="match status" value="1"/>
</dbReference>
<evidence type="ECO:0000259" key="5">
    <source>
        <dbReference type="PROSITE" id="PS51918"/>
    </source>
</evidence>
<keyword evidence="2" id="KW-0479">Metal-binding</keyword>
<evidence type="ECO:0000256" key="3">
    <source>
        <dbReference type="ARBA" id="ARBA00023004"/>
    </source>
</evidence>
<keyword evidence="1" id="KW-0949">S-adenosyl-L-methionine</keyword>
<dbReference type="InterPro" id="IPR058240">
    <property type="entry name" value="rSAM_sf"/>
</dbReference>
<accession>A0A7C9N0L2</accession>
<sequence>MKGHHLALRQFVVKVHTRCDLACDHCYVYEHADQSWQAKPKVVPSETVTRIATRIADHARSRELSDVSVILHGGEPLLAGPERLDEILTILNLHISPAAELRMKVHTNAVLLSERYLDVFDKHAVHIGVSLDGDREANDRHRRYANGRSSYDRVVGSIELLRRYRPHLFSGILCTIDTMNDPIRVYESLLRLEPPKIDFLLPHATWNQPPPRRSETEYADWLGAIYDRWEKDARPVRIRLFDSIIRTTYGQSSLSEAIGVEPSSLVVIDTDGSYEQVDSLKVAFDGAPATGLDVFQHSLDAVAGHPGITARQQGVEGLSATCQACPVVSSCGGGLYPHRFRDDSFDNPSVYCADLFTLISHVREATQMQAHQVSPQTIETLAAGYGGAAEIRSLIGSQISIRRALITDERMASAEPDAARTLVDLDEAFRGAVNGVIAHPYVRVWAVGFLRGAAPSGHLRNIAAAVAARAGAHLKIRADVRAGAVHLPTVGTLADVDGDDVWIEVDEGRVRTIDGSGEWRPVRTLLAAGHSVVVEDADPYRDCHQWPAAGRLSDQELARWQESFAAAWELIAADYPEYLPGLRAGLTTLMPLRPDPTGRDVSSAARHAFGAVAAALPADPATLALLLIHEFQHVKLGAILDMFDLYDETVEKTFYAPWRPDPRPLEGLLQGTYAHIAVADFWRRRRHVAPDPATHEFARWRAQTSEAITTLATSEALTELGDAFVARMRDTLAPWLLEALPHEVEEQARAASAAHLKAFQSQS</sequence>
<dbReference type="InterPro" id="IPR026335">
    <property type="entry name" value="rSAM_SPASM_FxsB"/>
</dbReference>
<dbReference type="InterPro" id="IPR007197">
    <property type="entry name" value="rSAM"/>
</dbReference>
<dbReference type="PROSITE" id="PS51918">
    <property type="entry name" value="RADICAL_SAM"/>
    <property type="match status" value="1"/>
</dbReference>
<dbReference type="SFLD" id="SFLDG01386">
    <property type="entry name" value="main_SPASM_domain-containing"/>
    <property type="match status" value="1"/>
</dbReference>
<evidence type="ECO:0000256" key="4">
    <source>
        <dbReference type="ARBA" id="ARBA00023014"/>
    </source>
</evidence>
<dbReference type="NCBIfam" id="TIGR04269">
    <property type="entry name" value="SAM_SPASM_FxsB"/>
    <property type="match status" value="1"/>
</dbReference>
<feature type="domain" description="Radical SAM core" evidence="5">
    <location>
        <begin position="5"/>
        <end position="242"/>
    </location>
</feature>
<dbReference type="InterPro" id="IPR026337">
    <property type="entry name" value="AKG_HExxH"/>
</dbReference>
<dbReference type="GO" id="GO:0016491">
    <property type="term" value="F:oxidoreductase activity"/>
    <property type="evidence" value="ECO:0007669"/>
    <property type="project" value="InterPro"/>
</dbReference>
<evidence type="ECO:0000313" key="7">
    <source>
        <dbReference type="Proteomes" id="UP000479526"/>
    </source>
</evidence>
<protein>
    <submittedName>
        <fullName evidence="6">FxsB family radical SAM/SPASM domain protein</fullName>
    </submittedName>
</protein>
<name>A0A7C9N0L2_9ACTN</name>
<dbReference type="Gene3D" id="3.20.20.70">
    <property type="entry name" value="Aldolase class I"/>
    <property type="match status" value="1"/>
</dbReference>
<organism evidence="6 7">
    <name type="scientific">Herbidospora solisilvae</name>
    <dbReference type="NCBI Taxonomy" id="2696284"/>
    <lineage>
        <taxon>Bacteria</taxon>
        <taxon>Bacillati</taxon>
        <taxon>Actinomycetota</taxon>
        <taxon>Actinomycetes</taxon>
        <taxon>Streptosporangiales</taxon>
        <taxon>Streptosporangiaceae</taxon>
        <taxon>Herbidospora</taxon>
    </lineage>
</organism>
<dbReference type="GO" id="GO:0046872">
    <property type="term" value="F:metal ion binding"/>
    <property type="evidence" value="ECO:0007669"/>
    <property type="project" value="UniProtKB-KW"/>
</dbReference>
<evidence type="ECO:0000256" key="2">
    <source>
        <dbReference type="ARBA" id="ARBA00022723"/>
    </source>
</evidence>
<dbReference type="SFLD" id="SFLDG01067">
    <property type="entry name" value="SPASM/twitch_domain_containing"/>
    <property type="match status" value="1"/>
</dbReference>
<evidence type="ECO:0000256" key="1">
    <source>
        <dbReference type="ARBA" id="ARBA00022691"/>
    </source>
</evidence>